<proteinExistence type="inferred from homology"/>
<dbReference type="PIRSF" id="PIRSF034852">
    <property type="entry name" value="UCP034852"/>
    <property type="match status" value="1"/>
</dbReference>
<dbReference type="SUPFAM" id="SSF89360">
    <property type="entry name" value="HesB-like domain"/>
    <property type="match status" value="1"/>
</dbReference>
<dbReference type="InterPro" id="IPR035903">
    <property type="entry name" value="HesB-like_dom_sf"/>
</dbReference>
<sequence>MKLTMKIEITDSAKEWFENEVGLEKGSGIRFLGKVYGSTEVHEGFSVGMEVTQPAEVLAKTIIDGIIYFIDKNDEWFFSGYDLQVNYDKEREEPIYHFIEH</sequence>
<accession>A0A1H0XPZ6</accession>
<keyword evidence="3" id="KW-1185">Reference proteome</keyword>
<evidence type="ECO:0000313" key="3">
    <source>
        <dbReference type="Proteomes" id="UP000199481"/>
    </source>
</evidence>
<dbReference type="InterPro" id="IPR008326">
    <property type="entry name" value="PdhI-like"/>
</dbReference>
<dbReference type="Proteomes" id="UP000199481">
    <property type="component" value="Unassembled WGS sequence"/>
</dbReference>
<name>A0A1H0XPZ6_9LACT</name>
<organism evidence="2 3">
    <name type="scientific">Carnobacterium viridans</name>
    <dbReference type="NCBI Taxonomy" id="174587"/>
    <lineage>
        <taxon>Bacteria</taxon>
        <taxon>Bacillati</taxon>
        <taxon>Bacillota</taxon>
        <taxon>Bacilli</taxon>
        <taxon>Lactobacillales</taxon>
        <taxon>Carnobacteriaceae</taxon>
        <taxon>Carnobacterium</taxon>
    </lineage>
</organism>
<evidence type="ECO:0000313" key="2">
    <source>
        <dbReference type="EMBL" id="SDQ04935.1"/>
    </source>
</evidence>
<protein>
    <submittedName>
        <fullName evidence="2">Uncharacterized protein YneR</fullName>
    </submittedName>
</protein>
<dbReference type="AlphaFoldDB" id="A0A1H0XPZ6"/>
<gene>
    <name evidence="2" type="ORF">SAMN04487752_0374</name>
</gene>
<evidence type="ECO:0000256" key="1">
    <source>
        <dbReference type="ARBA" id="ARBA00006718"/>
    </source>
</evidence>
<comment type="similarity">
    <text evidence="1">Belongs to the HesB/IscA family.</text>
</comment>
<dbReference type="EMBL" id="FNJW01000008">
    <property type="protein sequence ID" value="SDQ04935.1"/>
    <property type="molecule type" value="Genomic_DNA"/>
</dbReference>
<reference evidence="3" key="1">
    <citation type="submission" date="2016-10" db="EMBL/GenBank/DDBJ databases">
        <authorList>
            <person name="Varghese N."/>
            <person name="Submissions S."/>
        </authorList>
    </citation>
    <scope>NUCLEOTIDE SEQUENCE [LARGE SCALE GENOMIC DNA]</scope>
    <source>
        <strain evidence="3">MPL-11</strain>
    </source>
</reference>